<accession>A0A0E9U2G2</accession>
<keyword evidence="1" id="KW-0472">Membrane</keyword>
<reference evidence="2" key="1">
    <citation type="submission" date="2014-11" db="EMBL/GenBank/DDBJ databases">
        <authorList>
            <person name="Amaro Gonzalez C."/>
        </authorList>
    </citation>
    <scope>NUCLEOTIDE SEQUENCE</scope>
</reference>
<dbReference type="EMBL" id="GBXM01048478">
    <property type="protein sequence ID" value="JAH60099.1"/>
    <property type="molecule type" value="Transcribed_RNA"/>
</dbReference>
<dbReference type="AlphaFoldDB" id="A0A0E9U2G2"/>
<evidence type="ECO:0000256" key="1">
    <source>
        <dbReference type="SAM" id="Phobius"/>
    </source>
</evidence>
<proteinExistence type="predicted"/>
<reference evidence="2" key="2">
    <citation type="journal article" date="2015" name="Fish Shellfish Immunol.">
        <title>Early steps in the European eel (Anguilla anguilla)-Vibrio vulnificus interaction in the gills: Role of the RtxA13 toxin.</title>
        <authorList>
            <person name="Callol A."/>
            <person name="Pajuelo D."/>
            <person name="Ebbesson L."/>
            <person name="Teles M."/>
            <person name="MacKenzie S."/>
            <person name="Amaro C."/>
        </authorList>
    </citation>
    <scope>NUCLEOTIDE SEQUENCE</scope>
</reference>
<organism evidence="2">
    <name type="scientific">Anguilla anguilla</name>
    <name type="common">European freshwater eel</name>
    <name type="synonym">Muraena anguilla</name>
    <dbReference type="NCBI Taxonomy" id="7936"/>
    <lineage>
        <taxon>Eukaryota</taxon>
        <taxon>Metazoa</taxon>
        <taxon>Chordata</taxon>
        <taxon>Craniata</taxon>
        <taxon>Vertebrata</taxon>
        <taxon>Euteleostomi</taxon>
        <taxon>Actinopterygii</taxon>
        <taxon>Neopterygii</taxon>
        <taxon>Teleostei</taxon>
        <taxon>Anguilliformes</taxon>
        <taxon>Anguillidae</taxon>
        <taxon>Anguilla</taxon>
    </lineage>
</organism>
<name>A0A0E9U2G2_ANGAN</name>
<feature type="transmembrane region" description="Helical" evidence="1">
    <location>
        <begin position="20"/>
        <end position="39"/>
    </location>
</feature>
<protein>
    <submittedName>
        <fullName evidence="2">Uncharacterized protein</fullName>
    </submittedName>
</protein>
<keyword evidence="1" id="KW-1133">Transmembrane helix</keyword>
<sequence length="40" mass="4573">MPSVTNSMVNSCILYTKLKCLFMLNVNMNVLLCLFVTFLI</sequence>
<keyword evidence="1" id="KW-0812">Transmembrane</keyword>
<evidence type="ECO:0000313" key="2">
    <source>
        <dbReference type="EMBL" id="JAH60099.1"/>
    </source>
</evidence>